<dbReference type="Pfam" id="PF00106">
    <property type="entry name" value="adh_short"/>
    <property type="match status" value="1"/>
</dbReference>
<keyword evidence="2" id="KW-0560">Oxidoreductase</keyword>
<dbReference type="EMBL" id="LSRX01000047">
    <property type="protein sequence ID" value="OLQ12193.1"/>
    <property type="molecule type" value="Genomic_DNA"/>
</dbReference>
<dbReference type="Proteomes" id="UP000186817">
    <property type="component" value="Unassembled WGS sequence"/>
</dbReference>
<dbReference type="AlphaFoldDB" id="A0A1Q9EXW2"/>
<evidence type="ECO:0000256" key="1">
    <source>
        <dbReference type="ARBA" id="ARBA00006484"/>
    </source>
</evidence>
<dbReference type="SUPFAM" id="SSF51735">
    <property type="entry name" value="NAD(P)-binding Rossmann-fold domains"/>
    <property type="match status" value="1"/>
</dbReference>
<name>A0A1Q9EXW2_SYMMI</name>
<gene>
    <name evidence="3" type="primary">Cbr3</name>
    <name evidence="3" type="ORF">AK812_SmicGene3874</name>
</gene>
<dbReference type="PRINTS" id="PR00081">
    <property type="entry name" value="GDHRDH"/>
</dbReference>
<proteinExistence type="inferred from homology"/>
<reference evidence="3 4" key="1">
    <citation type="submission" date="2016-02" db="EMBL/GenBank/DDBJ databases">
        <title>Genome analysis of coral dinoflagellate symbionts highlights evolutionary adaptations to a symbiotic lifestyle.</title>
        <authorList>
            <person name="Aranda M."/>
            <person name="Li Y."/>
            <person name="Liew Y.J."/>
            <person name="Baumgarten S."/>
            <person name="Simakov O."/>
            <person name="Wilson M."/>
            <person name="Piel J."/>
            <person name="Ashoor H."/>
            <person name="Bougouffa S."/>
            <person name="Bajic V.B."/>
            <person name="Ryu T."/>
            <person name="Ravasi T."/>
            <person name="Bayer T."/>
            <person name="Micklem G."/>
            <person name="Kim H."/>
            <person name="Bhak J."/>
            <person name="Lajeunesse T.C."/>
            <person name="Voolstra C.R."/>
        </authorList>
    </citation>
    <scope>NUCLEOTIDE SEQUENCE [LARGE SCALE GENOMIC DNA]</scope>
    <source>
        <strain evidence="3 4">CCMP2467</strain>
    </source>
</reference>
<sequence>MPSPQWYDPHYDEESSRRRLIASQKYSRVLIACRREAPGRDAAKELGCDFVHLDVSDGRSVSSLPERLKTLGVSKLSLLVNNAGVMFDGWSRENWENHWTTNVVGQVELVNNLKSHLDTRASIVNVSSGWGCKSELSNPAIADKVWACGSIDELLDFGATKVFAQCEHSGYMEYYKISKCFMNRWTKLLHEKDAELNALGASVFAVCPGWCHTSMGDRAGGISSRSADAGAESVMAATLGQVPAGSFTRDGKQIGGKDIW</sequence>
<comment type="similarity">
    <text evidence="1">Belongs to the short-chain dehydrogenases/reductases (SDR) family.</text>
</comment>
<evidence type="ECO:0000256" key="2">
    <source>
        <dbReference type="ARBA" id="ARBA00023002"/>
    </source>
</evidence>
<dbReference type="Gene3D" id="3.40.50.720">
    <property type="entry name" value="NAD(P)-binding Rossmann-like Domain"/>
    <property type="match status" value="1"/>
</dbReference>
<evidence type="ECO:0000313" key="3">
    <source>
        <dbReference type="EMBL" id="OLQ12193.1"/>
    </source>
</evidence>
<evidence type="ECO:0000313" key="4">
    <source>
        <dbReference type="Proteomes" id="UP000186817"/>
    </source>
</evidence>
<dbReference type="InterPro" id="IPR036291">
    <property type="entry name" value="NAD(P)-bd_dom_sf"/>
</dbReference>
<comment type="caution">
    <text evidence="3">The sequence shown here is derived from an EMBL/GenBank/DDBJ whole genome shotgun (WGS) entry which is preliminary data.</text>
</comment>
<organism evidence="3 4">
    <name type="scientific">Symbiodinium microadriaticum</name>
    <name type="common">Dinoflagellate</name>
    <name type="synonym">Zooxanthella microadriatica</name>
    <dbReference type="NCBI Taxonomy" id="2951"/>
    <lineage>
        <taxon>Eukaryota</taxon>
        <taxon>Sar</taxon>
        <taxon>Alveolata</taxon>
        <taxon>Dinophyceae</taxon>
        <taxon>Suessiales</taxon>
        <taxon>Symbiodiniaceae</taxon>
        <taxon>Symbiodinium</taxon>
    </lineage>
</organism>
<dbReference type="OrthoDB" id="47007at2759"/>
<dbReference type="PANTHER" id="PTHR24320:SF148">
    <property type="entry name" value="NAD(P)-BINDING ROSSMANN-FOLD SUPERFAMILY PROTEIN"/>
    <property type="match status" value="1"/>
</dbReference>
<accession>A0A1Q9EXW2</accession>
<protein>
    <submittedName>
        <fullName evidence="3">Carbonyl reductase [NADPH] 3</fullName>
    </submittedName>
</protein>
<dbReference type="InterPro" id="IPR002347">
    <property type="entry name" value="SDR_fam"/>
</dbReference>
<dbReference type="GO" id="GO:0016491">
    <property type="term" value="F:oxidoreductase activity"/>
    <property type="evidence" value="ECO:0007669"/>
    <property type="project" value="UniProtKB-KW"/>
</dbReference>
<dbReference type="OMA" id="YIQDHID"/>
<dbReference type="PANTHER" id="PTHR24320">
    <property type="entry name" value="RETINOL DEHYDROGENASE"/>
    <property type="match status" value="1"/>
</dbReference>
<keyword evidence="4" id="KW-1185">Reference proteome</keyword>